<dbReference type="EMBL" id="CP011371">
    <property type="protein sequence ID" value="AKJ29061.1"/>
    <property type="molecule type" value="Genomic_DNA"/>
</dbReference>
<dbReference type="AlphaFoldDB" id="A0A0G3BNY2"/>
<accession>A0A0G3BNY2</accession>
<gene>
    <name evidence="1" type="ORF">AAW51_2370</name>
</gene>
<evidence type="ECO:0000313" key="1">
    <source>
        <dbReference type="EMBL" id="AKJ29061.1"/>
    </source>
</evidence>
<evidence type="ECO:0000313" key="2">
    <source>
        <dbReference type="Proteomes" id="UP000035352"/>
    </source>
</evidence>
<dbReference type="RefSeq" id="WP_047194790.1">
    <property type="nucleotide sequence ID" value="NZ_CP011371.1"/>
</dbReference>
<reference evidence="1 2" key="1">
    <citation type="submission" date="2015-05" db="EMBL/GenBank/DDBJ databases">
        <authorList>
            <person name="Tang B."/>
            <person name="Yu Y."/>
        </authorList>
    </citation>
    <scope>NUCLEOTIDE SEQUENCE [LARGE SCALE GENOMIC DNA]</scope>
    <source>
        <strain evidence="1 2">DSM 7029</strain>
    </source>
</reference>
<protein>
    <submittedName>
        <fullName evidence="1">Uncharacterized protein</fullName>
    </submittedName>
</protein>
<proteinExistence type="predicted"/>
<dbReference type="KEGG" id="pbh:AAW51_2370"/>
<dbReference type="Proteomes" id="UP000035352">
    <property type="component" value="Chromosome"/>
</dbReference>
<keyword evidence="2" id="KW-1185">Reference proteome</keyword>
<organism evidence="1 2">
    <name type="scientific">Caldimonas brevitalea</name>
    <dbReference type="NCBI Taxonomy" id="413882"/>
    <lineage>
        <taxon>Bacteria</taxon>
        <taxon>Pseudomonadati</taxon>
        <taxon>Pseudomonadota</taxon>
        <taxon>Betaproteobacteria</taxon>
        <taxon>Burkholderiales</taxon>
        <taxon>Sphaerotilaceae</taxon>
        <taxon>Caldimonas</taxon>
    </lineage>
</organism>
<name>A0A0G3BNY2_9BURK</name>
<sequence length="378" mass="40520">MNNAWHPPAETRELRVHRHAHWPPDRPIAAFESKTIFCQGSRFLDEAPRGGHDCTVHDQLEIQSAYCKTGPGATEIKLTPTGRFRNRGRLDVEQGRLRFDMREVAGPAWENAGQVQVRAGAELVLSGGPASQLWIEGDVGIDGRMRVDVDAGALHGIARWRVGQEGRLVFTRASGDAPQSRLFRGVHYNGQALFTGRYEIAHPGLEGYGRLELVDARIDTPAVRNAGTIIIDPGSYLGAESFEQTSQRGTVQLAGELAAPELMLMSGRLATAASGGIFSGALTTLAGGTLEIPVLDAERCATLEVRGPVTLRGGTLAVTLPDGIGPGRWTLLRASTLTGEFKSFTCSPLRGSLSAALSYRGDALELTVSEGQAATRSM</sequence>